<dbReference type="Pfam" id="PF01925">
    <property type="entry name" value="TauE"/>
    <property type="match status" value="1"/>
</dbReference>
<dbReference type="OrthoDB" id="25340at2"/>
<evidence type="ECO:0000256" key="5">
    <source>
        <dbReference type="ARBA" id="ARBA00023136"/>
    </source>
</evidence>
<dbReference type="GO" id="GO:0005886">
    <property type="term" value="C:plasma membrane"/>
    <property type="evidence" value="ECO:0007669"/>
    <property type="project" value="UniProtKB-SubCell"/>
</dbReference>
<sequence length="117" mass="12326">MLLFFIGLAFGIVGGMGIGGGSILIPALVFLAGLSQHAAQGVNLAAFFPTAILAIWLHVKNGYIKYRMALYLFLAGAIGAFLGAKLAVITSSGILKKLFGVFLLVMGIYEFTRSGKK</sequence>
<name>A0A1I5TJU1_9FIRM</name>
<dbReference type="InterPro" id="IPR051598">
    <property type="entry name" value="TSUP/Inactive_protease-like"/>
</dbReference>
<accession>A0A1I5TJU1</accession>
<dbReference type="PANTHER" id="PTHR43701:SF2">
    <property type="entry name" value="MEMBRANE TRANSPORTER PROTEIN YJNA-RELATED"/>
    <property type="match status" value="1"/>
</dbReference>
<comment type="similarity">
    <text evidence="2 6">Belongs to the 4-toluene sulfonate uptake permease (TSUP) (TC 2.A.102) family.</text>
</comment>
<organism evidence="7 8">
    <name type="scientific">Caldicoprobacter faecalis</name>
    <dbReference type="NCBI Taxonomy" id="937334"/>
    <lineage>
        <taxon>Bacteria</taxon>
        <taxon>Bacillati</taxon>
        <taxon>Bacillota</taxon>
        <taxon>Clostridia</taxon>
        <taxon>Caldicoprobacterales</taxon>
        <taxon>Caldicoprobacteraceae</taxon>
        <taxon>Caldicoprobacter</taxon>
    </lineage>
</organism>
<evidence type="ECO:0000313" key="7">
    <source>
        <dbReference type="EMBL" id="SFP82917.1"/>
    </source>
</evidence>
<feature type="transmembrane region" description="Helical" evidence="6">
    <location>
        <begin position="69"/>
        <end position="88"/>
    </location>
</feature>
<evidence type="ECO:0000256" key="4">
    <source>
        <dbReference type="ARBA" id="ARBA00022989"/>
    </source>
</evidence>
<protein>
    <recommendedName>
        <fullName evidence="6">Probable membrane transporter protein</fullName>
    </recommendedName>
</protein>
<keyword evidence="8" id="KW-1185">Reference proteome</keyword>
<evidence type="ECO:0000256" key="1">
    <source>
        <dbReference type="ARBA" id="ARBA00004141"/>
    </source>
</evidence>
<dbReference type="InterPro" id="IPR002781">
    <property type="entry name" value="TM_pro_TauE-like"/>
</dbReference>
<keyword evidence="6" id="KW-1003">Cell membrane</keyword>
<dbReference type="PANTHER" id="PTHR43701">
    <property type="entry name" value="MEMBRANE TRANSPORTER PROTEIN MJ0441-RELATED"/>
    <property type="match status" value="1"/>
</dbReference>
<proteinExistence type="inferred from homology"/>
<dbReference type="Proteomes" id="UP000198577">
    <property type="component" value="Unassembled WGS sequence"/>
</dbReference>
<gene>
    <name evidence="7" type="ORF">SAMN05444406_104142</name>
</gene>
<evidence type="ECO:0000256" key="6">
    <source>
        <dbReference type="RuleBase" id="RU363041"/>
    </source>
</evidence>
<dbReference type="AlphaFoldDB" id="A0A1I5TJU1"/>
<evidence type="ECO:0000313" key="8">
    <source>
        <dbReference type="Proteomes" id="UP000198577"/>
    </source>
</evidence>
<reference evidence="7 8" key="1">
    <citation type="submission" date="2016-10" db="EMBL/GenBank/DDBJ databases">
        <authorList>
            <person name="de Groot N.N."/>
        </authorList>
    </citation>
    <scope>NUCLEOTIDE SEQUENCE [LARGE SCALE GENOMIC DNA]</scope>
    <source>
        <strain evidence="7 8">DSM 20678</strain>
    </source>
</reference>
<dbReference type="RefSeq" id="WP_025747241.1">
    <property type="nucleotide sequence ID" value="NZ_FOXR01000004.1"/>
</dbReference>
<feature type="transmembrane region" description="Helical" evidence="6">
    <location>
        <begin position="41"/>
        <end position="57"/>
    </location>
</feature>
<dbReference type="STRING" id="937334.SAMN05444406_104142"/>
<comment type="subcellular location">
    <subcellularLocation>
        <location evidence="6">Cell membrane</location>
        <topology evidence="6">Multi-pass membrane protein</topology>
    </subcellularLocation>
    <subcellularLocation>
        <location evidence="1">Membrane</location>
        <topology evidence="1">Multi-pass membrane protein</topology>
    </subcellularLocation>
</comment>
<evidence type="ECO:0000256" key="3">
    <source>
        <dbReference type="ARBA" id="ARBA00022692"/>
    </source>
</evidence>
<keyword evidence="4 6" id="KW-1133">Transmembrane helix</keyword>
<keyword evidence="3 6" id="KW-0812">Transmembrane</keyword>
<keyword evidence="5 6" id="KW-0472">Membrane</keyword>
<dbReference type="EMBL" id="FOXR01000004">
    <property type="protein sequence ID" value="SFP82917.1"/>
    <property type="molecule type" value="Genomic_DNA"/>
</dbReference>
<evidence type="ECO:0000256" key="2">
    <source>
        <dbReference type="ARBA" id="ARBA00009142"/>
    </source>
</evidence>